<name>A0A3R7YK05_9EURY</name>
<evidence type="ECO:0000313" key="1">
    <source>
        <dbReference type="EMBL" id="RQD93121.1"/>
    </source>
</evidence>
<organism evidence="1 2">
    <name type="scientific">Methanosalsum natronophilum</name>
    <dbReference type="NCBI Taxonomy" id="768733"/>
    <lineage>
        <taxon>Archaea</taxon>
        <taxon>Methanobacteriati</taxon>
        <taxon>Methanobacteriota</taxon>
        <taxon>Stenosarchaea group</taxon>
        <taxon>Methanomicrobia</taxon>
        <taxon>Methanosarcinales</taxon>
        <taxon>Methanosarcinaceae</taxon>
        <taxon>Methanosalsum</taxon>
    </lineage>
</organism>
<comment type="caution">
    <text evidence="1">The sequence shown here is derived from an EMBL/GenBank/DDBJ whole genome shotgun (WGS) entry which is preliminary data.</text>
</comment>
<dbReference type="AlphaFoldDB" id="A0A3R7YK05"/>
<proteinExistence type="predicted"/>
<protein>
    <recommendedName>
        <fullName evidence="3">Lrp/AsnC family transcriptional regulator</fullName>
    </recommendedName>
</protein>
<dbReference type="EMBL" id="QZAB01000005">
    <property type="protein sequence ID" value="RQD93121.1"/>
    <property type="molecule type" value="Genomic_DNA"/>
</dbReference>
<accession>A0A3R7YK05</accession>
<gene>
    <name evidence="1" type="ORF">D5R95_00030</name>
</gene>
<evidence type="ECO:0008006" key="3">
    <source>
        <dbReference type="Google" id="ProtNLM"/>
    </source>
</evidence>
<reference evidence="1 2" key="1">
    <citation type="submission" date="2018-08" db="EMBL/GenBank/DDBJ databases">
        <title>The metabolism and importance of syntrophic acetate oxidation coupled to methane or sulfide production in haloalkaline environments.</title>
        <authorList>
            <person name="Timmers P.H.A."/>
            <person name="Vavourakis C.D."/>
            <person name="Sorokin D.Y."/>
            <person name="Sinninghe Damste J.S."/>
            <person name="Muyzer G."/>
            <person name="Stams A.J.M."/>
            <person name="Plugge C.M."/>
        </authorList>
    </citation>
    <scope>NUCLEOTIDE SEQUENCE [LARGE SCALE GENOMIC DNA]</scope>
    <source>
        <strain evidence="1">MSAO_Arc3</strain>
    </source>
</reference>
<evidence type="ECO:0000313" key="2">
    <source>
        <dbReference type="Proteomes" id="UP000284763"/>
    </source>
</evidence>
<sequence>MDQLMEKDQMILRIARNPIPRAEAWQAIGQDVSYAGFNHRCDRLIRAGMLNSFKQYNRRFIQAADGGVTV</sequence>
<dbReference type="Proteomes" id="UP000284763">
    <property type="component" value="Unassembled WGS sequence"/>
</dbReference>